<comment type="caution">
    <text evidence="2">The sequence shown here is derived from an EMBL/GenBank/DDBJ whole genome shotgun (WGS) entry which is preliminary data.</text>
</comment>
<feature type="compositionally biased region" description="Basic and acidic residues" evidence="1">
    <location>
        <begin position="124"/>
        <end position="139"/>
    </location>
</feature>
<feature type="compositionally biased region" description="Pro residues" evidence="1">
    <location>
        <begin position="257"/>
        <end position="273"/>
    </location>
</feature>
<feature type="region of interest" description="Disordered" evidence="1">
    <location>
        <begin position="377"/>
        <end position="435"/>
    </location>
</feature>
<sequence>MDARMEKYAMDVATDPPGTWSPLGKSVAQDRVYWAQTQYSFTDVLQKEAEADRTELRAQHPSDMMDEEPYNPYPGFELDRDRPRPRPAHGSVQQDPRKVRPGTPDTPPSISHSSYRPEQRHHREQRELARRSRVDDRRTTRSAGPAAGAHCSTVPSVRHGVRRGSSGKVSKTIAKRKPHRGRSATPAGDDGADAMVTDSDSVLYSKARAQTSGTRVPTSKPSAPPVPIEPPAQWPSQKTPPGLAIVAFTASPAGPSTSPPRNSPPFLPVTPPADDPRPTHRKGTAVAPSSTPPLSAPRSRSTRPTSERPVRKDVRLGLGRKVMSAVYTPSQTLPLKQKPFKAPLVRPHPAKAAPETILQPHPAHRPAPTPLVTTARASLPKNAAPITPEDSQPRLLRSSADDEDEDMEETKEADSSYGELGIDPEAVEEAMKPHD</sequence>
<reference evidence="2 3" key="1">
    <citation type="journal article" date="2021" name="Environ. Microbiol.">
        <title>Gene family expansions and transcriptome signatures uncover fungal adaptations to wood decay.</title>
        <authorList>
            <person name="Hage H."/>
            <person name="Miyauchi S."/>
            <person name="Viragh M."/>
            <person name="Drula E."/>
            <person name="Min B."/>
            <person name="Chaduli D."/>
            <person name="Navarro D."/>
            <person name="Favel A."/>
            <person name="Norest M."/>
            <person name="Lesage-Meessen L."/>
            <person name="Balint B."/>
            <person name="Merenyi Z."/>
            <person name="de Eugenio L."/>
            <person name="Morin E."/>
            <person name="Martinez A.T."/>
            <person name="Baldrian P."/>
            <person name="Stursova M."/>
            <person name="Martinez M.J."/>
            <person name="Novotny C."/>
            <person name="Magnuson J.K."/>
            <person name="Spatafora J.W."/>
            <person name="Maurice S."/>
            <person name="Pangilinan J."/>
            <person name="Andreopoulos W."/>
            <person name="LaButti K."/>
            <person name="Hundley H."/>
            <person name="Na H."/>
            <person name="Kuo A."/>
            <person name="Barry K."/>
            <person name="Lipzen A."/>
            <person name="Henrissat B."/>
            <person name="Riley R."/>
            <person name="Ahrendt S."/>
            <person name="Nagy L.G."/>
            <person name="Grigoriev I.V."/>
            <person name="Martin F."/>
            <person name="Rosso M.N."/>
        </authorList>
    </citation>
    <scope>NUCLEOTIDE SEQUENCE [LARGE SCALE GENOMIC DNA]</scope>
    <source>
        <strain evidence="2 3">CIRM-BRFM 1785</strain>
    </source>
</reference>
<gene>
    <name evidence="2" type="ORF">C8Q71DRAFT_381227</name>
</gene>
<feature type="compositionally biased region" description="Pro residues" evidence="1">
    <location>
        <begin position="222"/>
        <end position="233"/>
    </location>
</feature>
<feature type="region of interest" description="Disordered" evidence="1">
    <location>
        <begin position="52"/>
        <end position="317"/>
    </location>
</feature>
<protein>
    <submittedName>
        <fullName evidence="2">Uncharacterized protein</fullName>
    </submittedName>
</protein>
<evidence type="ECO:0000313" key="3">
    <source>
        <dbReference type="Proteomes" id="UP000814176"/>
    </source>
</evidence>
<feature type="compositionally biased region" description="Acidic residues" evidence="1">
    <location>
        <begin position="401"/>
        <end position="411"/>
    </location>
</feature>
<proteinExistence type="predicted"/>
<organism evidence="2 3">
    <name type="scientific">Rhodofomes roseus</name>
    <dbReference type="NCBI Taxonomy" id="34475"/>
    <lineage>
        <taxon>Eukaryota</taxon>
        <taxon>Fungi</taxon>
        <taxon>Dikarya</taxon>
        <taxon>Basidiomycota</taxon>
        <taxon>Agaricomycotina</taxon>
        <taxon>Agaricomycetes</taxon>
        <taxon>Polyporales</taxon>
        <taxon>Rhodofomes</taxon>
    </lineage>
</organism>
<accession>A0ABQ8K0K0</accession>
<dbReference type="GeneID" id="71998926"/>
<dbReference type="EMBL" id="JADCUA010000033">
    <property type="protein sequence ID" value="KAH9830180.1"/>
    <property type="molecule type" value="Genomic_DNA"/>
</dbReference>
<feature type="compositionally biased region" description="Basic and acidic residues" evidence="1">
    <location>
        <begin position="305"/>
        <end position="315"/>
    </location>
</feature>
<feature type="compositionally biased region" description="Polar residues" evidence="1">
    <location>
        <begin position="198"/>
        <end position="220"/>
    </location>
</feature>
<evidence type="ECO:0000313" key="2">
    <source>
        <dbReference type="EMBL" id="KAH9830180.1"/>
    </source>
</evidence>
<feature type="compositionally biased region" description="Basic residues" evidence="1">
    <location>
        <begin position="173"/>
        <end position="182"/>
    </location>
</feature>
<feature type="region of interest" description="Disordered" evidence="1">
    <location>
        <begin position="1"/>
        <end position="22"/>
    </location>
</feature>
<dbReference type="RefSeq" id="XP_047773532.1">
    <property type="nucleotide sequence ID" value="XM_047918194.1"/>
</dbReference>
<keyword evidence="3" id="KW-1185">Reference proteome</keyword>
<dbReference type="Proteomes" id="UP000814176">
    <property type="component" value="Unassembled WGS sequence"/>
</dbReference>
<evidence type="ECO:0000256" key="1">
    <source>
        <dbReference type="SAM" id="MobiDB-lite"/>
    </source>
</evidence>
<name>A0ABQ8K0K0_9APHY</name>